<dbReference type="SUPFAM" id="SSF46785">
    <property type="entry name" value="Winged helix' DNA-binding domain"/>
    <property type="match status" value="1"/>
</dbReference>
<dbReference type="EC" id="2.7.13.3" evidence="2"/>
<dbReference type="NCBIfam" id="TIGR00229">
    <property type="entry name" value="sensory_box"/>
    <property type="match status" value="5"/>
</dbReference>
<dbReference type="SUPFAM" id="SSF55785">
    <property type="entry name" value="PYP-like sensor domain (PAS domain)"/>
    <property type="match status" value="8"/>
</dbReference>
<dbReference type="PANTHER" id="PTHR43304:SF1">
    <property type="entry name" value="PAC DOMAIN-CONTAINING PROTEIN"/>
    <property type="match status" value="1"/>
</dbReference>
<dbReference type="InParanoid" id="H1YZ74"/>
<dbReference type="OrthoDB" id="110779at2157"/>
<dbReference type="SMART" id="SM00091">
    <property type="entry name" value="PAS"/>
    <property type="match status" value="8"/>
</dbReference>
<evidence type="ECO:0000256" key="2">
    <source>
        <dbReference type="ARBA" id="ARBA00012438"/>
    </source>
</evidence>
<feature type="domain" description="PAS" evidence="7">
    <location>
        <begin position="860"/>
        <end position="932"/>
    </location>
</feature>
<dbReference type="Pfam" id="PF13426">
    <property type="entry name" value="PAS_9"/>
    <property type="match status" value="5"/>
</dbReference>
<dbReference type="Proteomes" id="UP000005741">
    <property type="component" value="Chromosome"/>
</dbReference>
<feature type="domain" description="PAS" evidence="7">
    <location>
        <begin position="1066"/>
        <end position="1101"/>
    </location>
</feature>
<keyword evidence="10" id="KW-1185">Reference proteome</keyword>
<dbReference type="SMART" id="SM00086">
    <property type="entry name" value="PAC"/>
    <property type="match status" value="3"/>
</dbReference>
<protein>
    <recommendedName>
        <fullName evidence="2">histidine kinase</fullName>
        <ecNumber evidence="2">2.7.13.3</ecNumber>
    </recommendedName>
</protein>
<comment type="catalytic activity">
    <reaction evidence="1">
        <text>ATP + protein L-histidine = ADP + protein N-phospho-L-histidine.</text>
        <dbReference type="EC" id="2.7.13.3"/>
    </reaction>
</comment>
<dbReference type="Gene3D" id="3.30.450.20">
    <property type="entry name" value="PAS domain"/>
    <property type="match status" value="8"/>
</dbReference>
<dbReference type="CDD" id="cd00130">
    <property type="entry name" value="PAS"/>
    <property type="match status" value="6"/>
</dbReference>
<reference evidence="9 10" key="1">
    <citation type="submission" date="2011-10" db="EMBL/GenBank/DDBJ databases">
        <title>The Improved High-Quality Draft genome of Methanoplanus limicola DSM 2279.</title>
        <authorList>
            <consortium name="US DOE Joint Genome Institute (JGI-PGF)"/>
            <person name="Lucas S."/>
            <person name="Copeland A."/>
            <person name="Lapidus A."/>
            <person name="Glavina del Rio T."/>
            <person name="Dalin E."/>
            <person name="Tice H."/>
            <person name="Bruce D."/>
            <person name="Goodwin L."/>
            <person name="Pitluck S."/>
            <person name="Peters L."/>
            <person name="Mikhailova N."/>
            <person name="Lu M."/>
            <person name="Kyrpides N."/>
            <person name="Mavromatis K."/>
            <person name="Ivanova N."/>
            <person name="Markowitz V."/>
            <person name="Cheng J.-F."/>
            <person name="Hugenholtz P."/>
            <person name="Woyke T."/>
            <person name="Wu D."/>
            <person name="Wirth R."/>
            <person name="Brambilla E.-M."/>
            <person name="Klenk H.-P."/>
            <person name="Eisen J.A."/>
        </authorList>
    </citation>
    <scope>NUCLEOTIDE SEQUENCE [LARGE SCALE GENOMIC DNA]</scope>
    <source>
        <strain evidence="9 10">DSM 2279</strain>
    </source>
</reference>
<dbReference type="PROSITE" id="PS50113">
    <property type="entry name" value="PAC"/>
    <property type="match status" value="2"/>
</dbReference>
<feature type="domain" description="PAS" evidence="7">
    <location>
        <begin position="319"/>
        <end position="389"/>
    </location>
</feature>
<evidence type="ECO:0000256" key="4">
    <source>
        <dbReference type="ARBA" id="ARBA00022679"/>
    </source>
</evidence>
<evidence type="ECO:0000256" key="5">
    <source>
        <dbReference type="ARBA" id="ARBA00022777"/>
    </source>
</evidence>
<evidence type="ECO:0000256" key="1">
    <source>
        <dbReference type="ARBA" id="ARBA00000085"/>
    </source>
</evidence>
<accession>H1YZ74</accession>
<evidence type="ECO:0000259" key="8">
    <source>
        <dbReference type="PROSITE" id="PS50113"/>
    </source>
</evidence>
<organism evidence="9 10">
    <name type="scientific">Methanoplanus limicola DSM 2279</name>
    <dbReference type="NCBI Taxonomy" id="937775"/>
    <lineage>
        <taxon>Archaea</taxon>
        <taxon>Methanobacteriati</taxon>
        <taxon>Methanobacteriota</taxon>
        <taxon>Stenosarchaea group</taxon>
        <taxon>Methanomicrobia</taxon>
        <taxon>Methanomicrobiales</taxon>
        <taxon>Methanomicrobiaceae</taxon>
        <taxon>Methanoplanus</taxon>
    </lineage>
</organism>
<evidence type="ECO:0000313" key="9">
    <source>
        <dbReference type="EMBL" id="EHQ34303.1"/>
    </source>
</evidence>
<keyword evidence="3" id="KW-0597">Phosphoprotein</keyword>
<dbReference type="InterPro" id="IPR000700">
    <property type="entry name" value="PAS-assoc_C"/>
</dbReference>
<feature type="domain" description="PAC" evidence="8">
    <location>
        <begin position="807"/>
        <end position="859"/>
    </location>
</feature>
<evidence type="ECO:0000259" key="7">
    <source>
        <dbReference type="PROSITE" id="PS50112"/>
    </source>
</evidence>
<sequence>MPSEEETLEKILKIIRFKSKGMTITELSRQTGIHRNSIAKYLQILLASGKVDIQLIGNAKIYTIAKRVPISSMMDCTTDLILIINKEKKIVNVNTNFLDFFGHKKDELFLEKYDRIENPILENKEITELISKGIEDGEKAALEIILEYKSREYDFYINIISMVLDGGGKGILLRIQDFTESMIAERAILESEQKFRNVFNFAFDSIFLYRINEDKIIGDLIEVNDRAIENLNYEPGEMPHLPACKIIEPENWDISTQLEQNLAENYNSIFDGSLIRSDGKKIPVEISSQIFLLNNNLVVLFIVRDITRWKKAQKCLELSEERYRKILETQSEFICRQYPDGTFSYVNDAFCRFCNKKREEIIGNRNILEIFPEDKKIIKDCLKKIDKNNNTVEFEQRIISDTGKDIWLQWRTQVIFNEESEIIEYQSVARDITDNKKAELSLQISEETARILLDENATASILLDTNGNILDHNRKIFEYFSIAIKNNISKNKSSNSEGSNDIEDNSDSINKDDNRASLIGKNFTEIISKEESEDIRQIFNAVKDKKIQGTIKSKYENDVFEYTYYPILSSSSELTKIVIFKNNITKEEKNKEYLQNRIKVLGDIIHSLPDATFALNTDKEVIAWNKGMEKLTGIRKDETDRINKRYSEIFYEGNEELLIENLLNNIENYNGSQKYPEPLSRRCFCPKLNRGQGVDIKCSASYLYDEEGKIYGAIETIADLTRLNKTRDALSKSERKYWSMIEEHSDMICRFSFPERKITFVNSSLCSHFGFEKKELIGKDISNIFPQSICENINNIQNNPVPKIGSSNYETRIVDSTKKTFWQKWTIKPVFNRENSLVSFNCTGRDISQKKEYEYGIQKSGEDYRQFFENADFIVLKTDINGKILYLNKFTEKYFGYNYYEIYNKSFYDYLAADNYDIRAEIKNLYEEIENKPDKQSRTECSIINSGGESIPVIFCFNKIYDMNEKKDILLITGKPYENNKFKNNSDTKNNKTESLKSESPDKAELSENKFIININRNRNNSELLRSATTADNLYEKKIKTKHYDSEYGDLKNIKKNNPDNSKDDSEAIITVDLYGNIALINDKACELIGISESNIIGRDLYSCFPGYMQDTARKIHEKISNRKETNPASLLAQHPDGNGNKKTILWNINKPINNSGNAESIIWTGNRLKKTPPIISEQI</sequence>
<dbReference type="InterPro" id="IPR035965">
    <property type="entry name" value="PAS-like_dom_sf"/>
</dbReference>
<dbReference type="RefSeq" id="WP_004075883.1">
    <property type="nucleotide sequence ID" value="NZ_CM001436.1"/>
</dbReference>
<evidence type="ECO:0000313" key="10">
    <source>
        <dbReference type="Proteomes" id="UP000005741"/>
    </source>
</evidence>
<dbReference type="AlphaFoldDB" id="H1YZ74"/>
<feature type="domain" description="PAC" evidence="8">
    <location>
        <begin position="392"/>
        <end position="444"/>
    </location>
</feature>
<dbReference type="GO" id="GO:0004673">
    <property type="term" value="F:protein histidine kinase activity"/>
    <property type="evidence" value="ECO:0007669"/>
    <property type="project" value="UniProtKB-EC"/>
</dbReference>
<dbReference type="Gene3D" id="1.10.10.10">
    <property type="entry name" value="Winged helix-like DNA-binding domain superfamily/Winged helix DNA-binding domain"/>
    <property type="match status" value="1"/>
</dbReference>
<name>H1YZ74_9EURY</name>
<feature type="domain" description="PAS" evidence="7">
    <location>
        <begin position="597"/>
        <end position="669"/>
    </location>
</feature>
<keyword evidence="4" id="KW-0808">Transferase</keyword>
<dbReference type="GO" id="GO:0006355">
    <property type="term" value="P:regulation of DNA-templated transcription"/>
    <property type="evidence" value="ECO:0007669"/>
    <property type="project" value="InterPro"/>
</dbReference>
<evidence type="ECO:0000256" key="3">
    <source>
        <dbReference type="ARBA" id="ARBA00022553"/>
    </source>
</evidence>
<dbReference type="HOGENOM" id="CLU_273075_0_0_2"/>
<dbReference type="PANTHER" id="PTHR43304">
    <property type="entry name" value="PHYTOCHROME-LIKE PROTEIN CPH1"/>
    <property type="match status" value="1"/>
</dbReference>
<feature type="region of interest" description="Disordered" evidence="6">
    <location>
        <begin position="981"/>
        <end position="1002"/>
    </location>
</feature>
<dbReference type="InterPro" id="IPR052162">
    <property type="entry name" value="Sensor_kinase/Photoreceptor"/>
</dbReference>
<dbReference type="STRING" id="937775.Metlim_0150"/>
<feature type="domain" description="PAS" evidence="7">
    <location>
        <begin position="733"/>
        <end position="779"/>
    </location>
</feature>
<keyword evidence="5" id="KW-0418">Kinase</keyword>
<evidence type="ECO:0000256" key="6">
    <source>
        <dbReference type="SAM" id="MobiDB-lite"/>
    </source>
</evidence>
<dbReference type="PROSITE" id="PS50112">
    <property type="entry name" value="PAS"/>
    <property type="match status" value="5"/>
</dbReference>
<feature type="region of interest" description="Disordered" evidence="6">
    <location>
        <begin position="491"/>
        <end position="513"/>
    </location>
</feature>
<dbReference type="InterPro" id="IPR013767">
    <property type="entry name" value="PAS_fold"/>
</dbReference>
<dbReference type="InterPro" id="IPR036388">
    <property type="entry name" value="WH-like_DNA-bd_sf"/>
</dbReference>
<proteinExistence type="predicted"/>
<dbReference type="EMBL" id="CM001436">
    <property type="protein sequence ID" value="EHQ34303.1"/>
    <property type="molecule type" value="Genomic_DNA"/>
</dbReference>
<dbReference type="InterPro" id="IPR000014">
    <property type="entry name" value="PAS"/>
</dbReference>
<dbReference type="InterPro" id="IPR036390">
    <property type="entry name" value="WH_DNA-bd_sf"/>
</dbReference>
<dbReference type="InterPro" id="IPR001610">
    <property type="entry name" value="PAC"/>
</dbReference>
<dbReference type="Pfam" id="PF00989">
    <property type="entry name" value="PAS"/>
    <property type="match status" value="2"/>
</dbReference>
<gene>
    <name evidence="9" type="ORF">Metlim_0150</name>
</gene>